<gene>
    <name evidence="2" type="ORF">A8L45_10420</name>
</gene>
<comment type="caution">
    <text evidence="2">The sequence shown here is derived from an EMBL/GenBank/DDBJ whole genome shotgun (WGS) entry which is preliminary data.</text>
</comment>
<accession>A0A1C3EJP9</accession>
<dbReference type="RefSeq" id="WP_068901959.1">
    <property type="nucleotide sequence ID" value="NZ_JBHUIF010000022.1"/>
</dbReference>
<sequence length="638" mass="70043">MAIRFVLKLIAILVITALLISGSVLAILHTQAGLPMVQLYLTWMTPFRLEAREMTYSLDRPWTLTLSQLELRNKSQPIAKADFLSATLAPKSLLTGPLKLNNLTINGTVVDKPLSLDLPPGLEIDTLAIENLVYSSPTLQLSNAKIQTTRWSVDANGHPNIHGDFQLEAPSAIWHQQTVSKLLVNSFYQNKKWIIKGLSFDLETASVSGRAVWSPDENLTINQLTISNGRLQSAKNTQALLNNTRSFARAHKVQLERLDILDLSADFSEWGVEHLNLSAYDIGFENDTVFWQTGKGTQISFNATLLRSGDYVLADAIAELAVRPDGIDISGLSARFQEGFIRLAGRATKSKLELDDALLSGVSLTFEPEEAEKIYQWWGSLDSVNIGQLTLKHLGLAVYDDSFPIFIEAVNVRGSELTLKHQGQSQMWQGDLTADAALANINRVALMTPFIKMTATDGLWQLQQATLSFRKGQGNAKGSIDLKSPSQQWQFEAQGLGIPTGIYQRWAGLNLPLSGEHDVSLSLSGLATDWKSFSFSLDGSLNAELHNSVLTVDNDSSLENSLESLFTATPQNHSGSEAKTVAVSPIKLVADRGRIKMQSVTVSSTADDTYRMRANWDLVSQKGGIRVTPAPKRVQSGN</sequence>
<dbReference type="STRING" id="1080227.A8L45_10420"/>
<feature type="domain" description="AsmA" evidence="1">
    <location>
        <begin position="61"/>
        <end position="563"/>
    </location>
</feature>
<dbReference type="InterPro" id="IPR007844">
    <property type="entry name" value="AsmA"/>
</dbReference>
<evidence type="ECO:0000313" key="3">
    <source>
        <dbReference type="Proteomes" id="UP000094936"/>
    </source>
</evidence>
<evidence type="ECO:0000313" key="2">
    <source>
        <dbReference type="EMBL" id="ODA33454.1"/>
    </source>
</evidence>
<dbReference type="AlphaFoldDB" id="A0A1C3EJP9"/>
<evidence type="ECO:0000259" key="1">
    <source>
        <dbReference type="Pfam" id="PF05170"/>
    </source>
</evidence>
<dbReference type="EMBL" id="LYBM01000016">
    <property type="protein sequence ID" value="ODA33454.1"/>
    <property type="molecule type" value="Genomic_DNA"/>
</dbReference>
<reference evidence="2 3" key="1">
    <citation type="submission" date="2016-05" db="EMBL/GenBank/DDBJ databases">
        <title>Genomic Taxonomy of the Vibrionaceae.</title>
        <authorList>
            <person name="Gomez-Gil B."/>
            <person name="Enciso-Ibarra J."/>
        </authorList>
    </citation>
    <scope>NUCLEOTIDE SEQUENCE [LARGE SCALE GENOMIC DNA]</scope>
    <source>
        <strain evidence="2 3">CAIM 1920</strain>
    </source>
</reference>
<dbReference type="Pfam" id="PF05170">
    <property type="entry name" value="AsmA"/>
    <property type="match status" value="1"/>
</dbReference>
<name>A0A1C3EJP9_9GAMM</name>
<protein>
    <recommendedName>
        <fullName evidence="1">AsmA domain-containing protein</fullName>
    </recommendedName>
</protein>
<organism evidence="2 3">
    <name type="scientific">Veronia pacifica</name>
    <dbReference type="NCBI Taxonomy" id="1080227"/>
    <lineage>
        <taxon>Bacteria</taxon>
        <taxon>Pseudomonadati</taxon>
        <taxon>Pseudomonadota</taxon>
        <taxon>Gammaproteobacteria</taxon>
        <taxon>Vibrionales</taxon>
        <taxon>Vibrionaceae</taxon>
        <taxon>Veronia</taxon>
    </lineage>
</organism>
<dbReference type="Proteomes" id="UP000094936">
    <property type="component" value="Unassembled WGS sequence"/>
</dbReference>
<keyword evidence="3" id="KW-1185">Reference proteome</keyword>
<proteinExistence type="predicted"/>